<reference evidence="1" key="1">
    <citation type="submission" date="2022-07" db="EMBL/GenBank/DDBJ databases">
        <title>Phylogenomic reconstructions and comparative analyses of Kickxellomycotina fungi.</title>
        <authorList>
            <person name="Reynolds N.K."/>
            <person name="Stajich J.E."/>
            <person name="Barry K."/>
            <person name="Grigoriev I.V."/>
            <person name="Crous P."/>
            <person name="Smith M.E."/>
        </authorList>
    </citation>
    <scope>NUCLEOTIDE SEQUENCE</scope>
    <source>
        <strain evidence="1">CBS 109366</strain>
    </source>
</reference>
<comment type="caution">
    <text evidence="1">The sequence shown here is derived from an EMBL/GenBank/DDBJ whole genome shotgun (WGS) entry which is preliminary data.</text>
</comment>
<proteinExistence type="predicted"/>
<sequence>MVEASGGGCGPAIAVDPPTEPPQQQQQQQPAAASVWSVVGGLVAFSMAGVLVRVHLTRLFTYDGAPIYALVWAQMAGCFVMGVATRTKDIVSRWSPALHTGITTGLCGSVTTFSSWQLLVFQQFFNTGGSRHSHFRNFLGGASVLVSTMECAVGALRLGQMVGDELCAVHGAYAHRAAAPRVEAAGGRKWRPADVVLAASGVAAIVAASVVAGVAGGTRSVSIALLFGWVGTLARWRLALLNARSGSWLRGKGPSQLTVGLPLGTFIANVAGSAVLAVVYVLLTGAVVRPSAASCNVLAALADGFCGCLTTVSTFAVELTEMPARKSALYMALSVVAAQAFFLPIAGIYFKTAAVDYPTC</sequence>
<dbReference type="Proteomes" id="UP001140234">
    <property type="component" value="Unassembled WGS sequence"/>
</dbReference>
<name>A0ACC1K8D1_9FUNG</name>
<protein>
    <submittedName>
        <fullName evidence="1">Uncharacterized protein</fullName>
    </submittedName>
</protein>
<evidence type="ECO:0000313" key="1">
    <source>
        <dbReference type="EMBL" id="KAJ2775785.1"/>
    </source>
</evidence>
<keyword evidence="2" id="KW-1185">Reference proteome</keyword>
<organism evidence="1 2">
    <name type="scientific">Coemansia nantahalensis</name>
    <dbReference type="NCBI Taxonomy" id="2789366"/>
    <lineage>
        <taxon>Eukaryota</taxon>
        <taxon>Fungi</taxon>
        <taxon>Fungi incertae sedis</taxon>
        <taxon>Zoopagomycota</taxon>
        <taxon>Kickxellomycotina</taxon>
        <taxon>Kickxellomycetes</taxon>
        <taxon>Kickxellales</taxon>
        <taxon>Kickxellaceae</taxon>
        <taxon>Coemansia</taxon>
    </lineage>
</organism>
<accession>A0ACC1K8D1</accession>
<evidence type="ECO:0000313" key="2">
    <source>
        <dbReference type="Proteomes" id="UP001140234"/>
    </source>
</evidence>
<dbReference type="EMBL" id="JANBUJ010000002">
    <property type="protein sequence ID" value="KAJ2775785.1"/>
    <property type="molecule type" value="Genomic_DNA"/>
</dbReference>
<gene>
    <name evidence="1" type="ORF">IWQ57_000195</name>
</gene>